<evidence type="ECO:0000313" key="2">
    <source>
        <dbReference type="Proteomes" id="UP000664940"/>
    </source>
</evidence>
<protein>
    <submittedName>
        <fullName evidence="1">Uncharacterized protein</fullName>
    </submittedName>
</protein>
<gene>
    <name evidence="1" type="ORF">HJG60_008942</name>
</gene>
<comment type="caution">
    <text evidence="1">The sequence shown here is derived from an EMBL/GenBank/DDBJ whole genome shotgun (WGS) entry which is preliminary data.</text>
</comment>
<accession>A0A834DIA8</accession>
<dbReference type="EMBL" id="JABVXQ010000013">
    <property type="protein sequence ID" value="KAF6081966.1"/>
    <property type="molecule type" value="Genomic_DNA"/>
</dbReference>
<sequence length="123" mass="14481">MPWDALTFYFVMFWERGNVSMVKPVSKSKLSNGEKEYGKSVFLFPRTRLFVPRLEIFYAYVDSKINIYDICIHTHILILPFGLTQVGVYHKKYPILIYYLILKCSGFGLNTRSRSRPTLLRCN</sequence>
<reference evidence="1 2" key="1">
    <citation type="journal article" date="2020" name="Nature">
        <title>Six reference-quality genomes reveal evolution of bat adaptations.</title>
        <authorList>
            <person name="Jebb D."/>
            <person name="Huang Z."/>
            <person name="Pippel M."/>
            <person name="Hughes G.M."/>
            <person name="Lavrichenko K."/>
            <person name="Devanna P."/>
            <person name="Winkler S."/>
            <person name="Jermiin L.S."/>
            <person name="Skirmuntt E.C."/>
            <person name="Katzourakis A."/>
            <person name="Burkitt-Gray L."/>
            <person name="Ray D.A."/>
            <person name="Sullivan K.A.M."/>
            <person name="Roscito J.G."/>
            <person name="Kirilenko B.M."/>
            <person name="Davalos L.M."/>
            <person name="Corthals A.P."/>
            <person name="Power M.L."/>
            <person name="Jones G."/>
            <person name="Ransome R.D."/>
            <person name="Dechmann D.K.N."/>
            <person name="Locatelli A.G."/>
            <person name="Puechmaille S.J."/>
            <person name="Fedrigo O."/>
            <person name="Jarvis E.D."/>
            <person name="Hiller M."/>
            <person name="Vernes S.C."/>
            <person name="Myers E.W."/>
            <person name="Teeling E.C."/>
        </authorList>
    </citation>
    <scope>NUCLEOTIDE SEQUENCE [LARGE SCALE GENOMIC DNA]</scope>
    <source>
        <strain evidence="1">Bat1K_MPI-CBG_1</strain>
    </source>
</reference>
<dbReference type="AlphaFoldDB" id="A0A834DIA8"/>
<name>A0A834DIA8_9CHIR</name>
<evidence type="ECO:0000313" key="1">
    <source>
        <dbReference type="EMBL" id="KAF6081966.1"/>
    </source>
</evidence>
<organism evidence="1 2">
    <name type="scientific">Phyllostomus discolor</name>
    <name type="common">pale spear-nosed bat</name>
    <dbReference type="NCBI Taxonomy" id="89673"/>
    <lineage>
        <taxon>Eukaryota</taxon>
        <taxon>Metazoa</taxon>
        <taxon>Chordata</taxon>
        <taxon>Craniata</taxon>
        <taxon>Vertebrata</taxon>
        <taxon>Euteleostomi</taxon>
        <taxon>Mammalia</taxon>
        <taxon>Eutheria</taxon>
        <taxon>Laurasiatheria</taxon>
        <taxon>Chiroptera</taxon>
        <taxon>Yangochiroptera</taxon>
        <taxon>Phyllostomidae</taxon>
        <taxon>Phyllostominae</taxon>
        <taxon>Phyllostomus</taxon>
    </lineage>
</organism>
<dbReference type="Proteomes" id="UP000664940">
    <property type="component" value="Unassembled WGS sequence"/>
</dbReference>
<proteinExistence type="predicted"/>